<dbReference type="PANTHER" id="PTHR43867:SF2">
    <property type="entry name" value="CELLULOSE SYNTHASE CATALYTIC SUBUNIT A [UDP-FORMING]"/>
    <property type="match status" value="1"/>
</dbReference>
<sequence>MRTWLADSAYQWLAVLEHELLLFAAVWFAIGAADELVMDGIWLWQRLTGAGPTGQLAGNGRDKLSSMAAVFVPAWRESAVIGPMVAHCLAVWPQEDLRIYVGCYRNDQETLNALTIVSEDPRVRVVVHDRDGPTTKADCLNRLYLAMRQDERRSGQRIGFIVLHDAEDMVHPAALALMDRALDTVDFVQLPVRPEPQASSPWVAGHYCDEFAEAHARDMVVRDHIGAGLPSAGVGCAFSRAAIERIVAVRGGALPFAADCLTEDYEAGMLVAETGGRSRFIRVRDARGELVATREFFPDGLAASVRQKTRWVHGIAFQGWDRLGWNRSAGDLWMRLRDRRGPLVALVLLAAYLALPLWPIVRFGEMAGFVVPVPPGPVLKGLLAFNLCSLIWRLVVRALFTGSEYGWIEGVRSVFRFPVGNIIAIMAARRAAVAYVRVLFGGALTWDHTLHCAHPVQAGVGLASHASSTQRPRRPASSGLVPAALVGN</sequence>
<name>Q2G4Z3_NOVAD</name>
<dbReference type="InterPro" id="IPR029044">
    <property type="entry name" value="Nucleotide-diphossugar_trans"/>
</dbReference>
<dbReference type="GO" id="GO:0016020">
    <property type="term" value="C:membrane"/>
    <property type="evidence" value="ECO:0007669"/>
    <property type="project" value="UniProtKB-SubCell"/>
</dbReference>
<evidence type="ECO:0000256" key="3">
    <source>
        <dbReference type="ARBA" id="ARBA00022679"/>
    </source>
</evidence>
<organism evidence="9 10">
    <name type="scientific">Novosphingobium aromaticivorans (strain ATCC 700278 / DSM 12444 / CCUG 56034 / CIP 105152 / NBRC 16084 / F199)</name>
    <dbReference type="NCBI Taxonomy" id="279238"/>
    <lineage>
        <taxon>Bacteria</taxon>
        <taxon>Pseudomonadati</taxon>
        <taxon>Pseudomonadota</taxon>
        <taxon>Alphaproteobacteria</taxon>
        <taxon>Sphingomonadales</taxon>
        <taxon>Sphingomonadaceae</taxon>
        <taxon>Novosphingobium</taxon>
    </lineage>
</organism>
<evidence type="ECO:0000256" key="2">
    <source>
        <dbReference type="ARBA" id="ARBA00022676"/>
    </source>
</evidence>
<keyword evidence="2" id="KW-0328">Glycosyltransferase</keyword>
<dbReference type="RefSeq" id="WP_011446286.1">
    <property type="nucleotide sequence ID" value="NC_007794.1"/>
</dbReference>
<dbReference type="NCBIfam" id="NF011307">
    <property type="entry name" value="PRK14716.1-5"/>
    <property type="match status" value="1"/>
</dbReference>
<evidence type="ECO:0000256" key="1">
    <source>
        <dbReference type="ARBA" id="ARBA00004141"/>
    </source>
</evidence>
<keyword evidence="10" id="KW-1185">Reference proteome</keyword>
<keyword evidence="5 8" id="KW-1133">Transmembrane helix</keyword>
<dbReference type="PANTHER" id="PTHR43867">
    <property type="entry name" value="CELLULOSE SYNTHASE CATALYTIC SUBUNIT A [UDP-FORMING]"/>
    <property type="match status" value="1"/>
</dbReference>
<keyword evidence="3" id="KW-0808">Transferase</keyword>
<dbReference type="EMBL" id="CP000248">
    <property type="protein sequence ID" value="ABD27080.1"/>
    <property type="molecule type" value="Genomic_DNA"/>
</dbReference>
<dbReference type="HOGENOM" id="CLU_019733_2_0_5"/>
<accession>Q2G4Z3</accession>
<dbReference type="STRING" id="279238.Saro_2644"/>
<dbReference type="eggNOG" id="COG1215">
    <property type="taxonomic scope" value="Bacteria"/>
</dbReference>
<evidence type="ECO:0000256" key="8">
    <source>
        <dbReference type="SAM" id="Phobius"/>
    </source>
</evidence>
<dbReference type="Pfam" id="PF13641">
    <property type="entry name" value="Glyco_tranf_2_3"/>
    <property type="match status" value="1"/>
</dbReference>
<dbReference type="CAZy" id="GT2">
    <property type="family name" value="Glycosyltransferase Family 2"/>
</dbReference>
<evidence type="ECO:0000256" key="4">
    <source>
        <dbReference type="ARBA" id="ARBA00022692"/>
    </source>
</evidence>
<feature type="transmembrane region" description="Helical" evidence="8">
    <location>
        <begin position="343"/>
        <end position="361"/>
    </location>
</feature>
<proteinExistence type="predicted"/>
<dbReference type="SUPFAM" id="SSF53448">
    <property type="entry name" value="Nucleotide-diphospho-sugar transferases"/>
    <property type="match status" value="1"/>
</dbReference>
<gene>
    <name evidence="9" type="ordered locus">Saro_2644</name>
</gene>
<keyword evidence="4 8" id="KW-0812">Transmembrane</keyword>
<dbReference type="AlphaFoldDB" id="Q2G4Z3"/>
<dbReference type="KEGG" id="nar:Saro_2644"/>
<evidence type="ECO:0000313" key="9">
    <source>
        <dbReference type="EMBL" id="ABD27080.1"/>
    </source>
</evidence>
<protein>
    <submittedName>
        <fullName evidence="9">Bacteriophage N4 adsorption protein B</fullName>
    </submittedName>
</protein>
<evidence type="ECO:0000313" key="10">
    <source>
        <dbReference type="Proteomes" id="UP000009134"/>
    </source>
</evidence>
<comment type="subcellular location">
    <subcellularLocation>
        <location evidence="1">Membrane</location>
        <topology evidence="1">Multi-pass membrane protein</topology>
    </subcellularLocation>
</comment>
<reference evidence="10" key="1">
    <citation type="submission" date="2006-01" db="EMBL/GenBank/DDBJ databases">
        <title>Complete sequence of Novosphingobium aromaticivorans DSM 12444.</title>
        <authorList>
            <consortium name="US DOE Joint Genome Institute"/>
            <person name="Copeland A."/>
            <person name="Lucas S."/>
            <person name="Lapidus A."/>
            <person name="Barry K."/>
            <person name="Detter J.C."/>
            <person name="Glavina T."/>
            <person name="Hammon N."/>
            <person name="Israni S."/>
            <person name="Pitluck S."/>
            <person name="Chain P."/>
            <person name="Malfatti S."/>
            <person name="Shin M."/>
            <person name="Vergez L."/>
            <person name="Schmutz J."/>
            <person name="Larimer F."/>
            <person name="Land M."/>
            <person name="Kyrpides N."/>
            <person name="Ivanova N."/>
            <person name="Fredrickson J."/>
            <person name="Balkwill D."/>
            <person name="Romine M.F."/>
            <person name="Richardson P."/>
        </authorList>
    </citation>
    <scope>NUCLEOTIDE SEQUENCE [LARGE SCALE GENOMIC DNA]</scope>
    <source>
        <strain evidence="10">ATCC 700278 / DSM 12444 / CCUG 56034 / CIP 105152 / NBRC 16084 / F199</strain>
    </source>
</reference>
<dbReference type="GO" id="GO:0016757">
    <property type="term" value="F:glycosyltransferase activity"/>
    <property type="evidence" value="ECO:0007669"/>
    <property type="project" value="UniProtKB-KW"/>
</dbReference>
<evidence type="ECO:0000256" key="6">
    <source>
        <dbReference type="ARBA" id="ARBA00023136"/>
    </source>
</evidence>
<dbReference type="Gene3D" id="3.90.550.10">
    <property type="entry name" value="Spore Coat Polysaccharide Biosynthesis Protein SpsA, Chain A"/>
    <property type="match status" value="1"/>
</dbReference>
<dbReference type="InterPro" id="IPR050321">
    <property type="entry name" value="Glycosyltr_2/OpgH_subfam"/>
</dbReference>
<evidence type="ECO:0000256" key="5">
    <source>
        <dbReference type="ARBA" id="ARBA00022989"/>
    </source>
</evidence>
<feature type="region of interest" description="Disordered" evidence="7">
    <location>
        <begin position="467"/>
        <end position="488"/>
    </location>
</feature>
<dbReference type="Proteomes" id="UP000009134">
    <property type="component" value="Chromosome"/>
</dbReference>
<evidence type="ECO:0000256" key="7">
    <source>
        <dbReference type="SAM" id="MobiDB-lite"/>
    </source>
</evidence>
<keyword evidence="6 8" id="KW-0472">Membrane</keyword>